<dbReference type="Proteomes" id="UP001549047">
    <property type="component" value="Unassembled WGS sequence"/>
</dbReference>
<organism evidence="2 3">
    <name type="scientific">Rhizobium aquaticum</name>
    <dbReference type="NCBI Taxonomy" id="1549636"/>
    <lineage>
        <taxon>Bacteria</taxon>
        <taxon>Pseudomonadati</taxon>
        <taxon>Pseudomonadota</taxon>
        <taxon>Alphaproteobacteria</taxon>
        <taxon>Hyphomicrobiales</taxon>
        <taxon>Rhizobiaceae</taxon>
        <taxon>Rhizobium/Agrobacterium group</taxon>
        <taxon>Rhizobium</taxon>
    </lineage>
</organism>
<feature type="domain" description="HTH luxR-type" evidence="1">
    <location>
        <begin position="291"/>
        <end position="356"/>
    </location>
</feature>
<dbReference type="GO" id="GO:0003677">
    <property type="term" value="F:DNA binding"/>
    <property type="evidence" value="ECO:0007669"/>
    <property type="project" value="UniProtKB-KW"/>
</dbReference>
<gene>
    <name evidence="2" type="ORF">ABID16_003290</name>
</gene>
<dbReference type="InterPro" id="IPR000792">
    <property type="entry name" value="Tscrpt_reg_LuxR_C"/>
</dbReference>
<dbReference type="EMBL" id="JBEPMB010000005">
    <property type="protein sequence ID" value="MET3614947.1"/>
    <property type="molecule type" value="Genomic_DNA"/>
</dbReference>
<name>A0ABV2J2F3_9HYPH</name>
<evidence type="ECO:0000313" key="2">
    <source>
        <dbReference type="EMBL" id="MET3614947.1"/>
    </source>
</evidence>
<protein>
    <submittedName>
        <fullName evidence="2">DNA-binding CsgD family transcriptional regulator</fullName>
    </submittedName>
</protein>
<dbReference type="Gene3D" id="1.10.10.10">
    <property type="entry name" value="Winged helix-like DNA-binding domain superfamily/Winged helix DNA-binding domain"/>
    <property type="match status" value="1"/>
</dbReference>
<accession>A0ABV2J2F3</accession>
<evidence type="ECO:0000313" key="3">
    <source>
        <dbReference type="Proteomes" id="UP001549047"/>
    </source>
</evidence>
<dbReference type="InterPro" id="IPR016032">
    <property type="entry name" value="Sig_transdc_resp-reg_C-effctor"/>
</dbReference>
<comment type="caution">
    <text evidence="2">The sequence shown here is derived from an EMBL/GenBank/DDBJ whole genome shotgun (WGS) entry which is preliminary data.</text>
</comment>
<dbReference type="SUPFAM" id="SSF46894">
    <property type="entry name" value="C-terminal effector domain of the bipartite response regulators"/>
    <property type="match status" value="1"/>
</dbReference>
<sequence length="361" mass="39161">MDSIIDRIYESAFIPEIWPRVLSDIARFGDAEAGILFALHGMESGCWTSSTNAREPMEKYLSGGFAQYNVRPARGLAKRYTGFMADTEVMTLEEINSNPIYEEILRPAGFGWSAGSVASVPTGDLLVFSFERRQDRGPFDRPALSKLDTLRPHLARSALFAGRLHLQRIAALTQAMSSLGLPAAALDSRGKVLLANDEFHDLKEQVSIHIDDRLLIASKTANQLLRESLEALASGTGDGGSIPIPAGADGGVPMVAHIVPIRRGAHDVFARAVALLIVTRVERPGPPQADLLGTLFDLTPAEDRVARHLADGLTIDECARTLGVTIATVKTQIRSIFNKTGTARQSELLQLIASTAFIRRP</sequence>
<keyword evidence="2" id="KW-0238">DNA-binding</keyword>
<dbReference type="SMART" id="SM00421">
    <property type="entry name" value="HTH_LUXR"/>
    <property type="match status" value="1"/>
</dbReference>
<keyword evidence="3" id="KW-1185">Reference proteome</keyword>
<dbReference type="RefSeq" id="WP_354557435.1">
    <property type="nucleotide sequence ID" value="NZ_JBEPMB010000005.1"/>
</dbReference>
<dbReference type="InterPro" id="IPR036388">
    <property type="entry name" value="WH-like_DNA-bd_sf"/>
</dbReference>
<evidence type="ECO:0000259" key="1">
    <source>
        <dbReference type="PROSITE" id="PS50043"/>
    </source>
</evidence>
<reference evidence="2 3" key="1">
    <citation type="submission" date="2024-06" db="EMBL/GenBank/DDBJ databases">
        <title>Genomic Encyclopedia of Type Strains, Phase IV (KMG-IV): sequencing the most valuable type-strain genomes for metagenomic binning, comparative biology and taxonomic classification.</title>
        <authorList>
            <person name="Goeker M."/>
        </authorList>
    </citation>
    <scope>NUCLEOTIDE SEQUENCE [LARGE SCALE GENOMIC DNA]</scope>
    <source>
        <strain evidence="2 3">DSM 29780</strain>
    </source>
</reference>
<proteinExistence type="predicted"/>
<dbReference type="PROSITE" id="PS50043">
    <property type="entry name" value="HTH_LUXR_2"/>
    <property type="match status" value="1"/>
</dbReference>